<dbReference type="Proteomes" id="UP000279259">
    <property type="component" value="Unassembled WGS sequence"/>
</dbReference>
<organism evidence="1 2">
    <name type="scientific">Saitozyma podzolica</name>
    <dbReference type="NCBI Taxonomy" id="1890683"/>
    <lineage>
        <taxon>Eukaryota</taxon>
        <taxon>Fungi</taxon>
        <taxon>Dikarya</taxon>
        <taxon>Basidiomycota</taxon>
        <taxon>Agaricomycotina</taxon>
        <taxon>Tremellomycetes</taxon>
        <taxon>Tremellales</taxon>
        <taxon>Trimorphomycetaceae</taxon>
        <taxon>Saitozyma</taxon>
    </lineage>
</organism>
<accession>A0A427XPC6</accession>
<protein>
    <submittedName>
        <fullName evidence="1">Uncharacterized protein</fullName>
    </submittedName>
</protein>
<gene>
    <name evidence="1" type="ORF">EHS25_007166</name>
</gene>
<evidence type="ECO:0000313" key="2">
    <source>
        <dbReference type="Proteomes" id="UP000279259"/>
    </source>
</evidence>
<proteinExistence type="predicted"/>
<comment type="caution">
    <text evidence="1">The sequence shown here is derived from an EMBL/GenBank/DDBJ whole genome shotgun (WGS) entry which is preliminary data.</text>
</comment>
<dbReference type="EMBL" id="RSCD01000034">
    <property type="protein sequence ID" value="RSH80688.1"/>
    <property type="molecule type" value="Genomic_DNA"/>
</dbReference>
<evidence type="ECO:0000313" key="1">
    <source>
        <dbReference type="EMBL" id="RSH80688.1"/>
    </source>
</evidence>
<reference evidence="1 2" key="1">
    <citation type="submission" date="2018-11" db="EMBL/GenBank/DDBJ databases">
        <title>Genome sequence of Saitozyma podzolica DSM 27192.</title>
        <authorList>
            <person name="Aliyu H."/>
            <person name="Gorte O."/>
            <person name="Ochsenreither K."/>
        </authorList>
    </citation>
    <scope>NUCLEOTIDE SEQUENCE [LARGE SCALE GENOMIC DNA]</scope>
    <source>
        <strain evidence="1 2">DSM 27192</strain>
    </source>
</reference>
<keyword evidence="2" id="KW-1185">Reference proteome</keyword>
<name>A0A427XPC6_9TREE</name>
<sequence>MPVRAPALAYLYAVRNSPIHPKPAICHPSLPVLFSSFVLRGVLGGPRPAESLLDRFLSLVDLITVHKPLAGLPAGVSARCAEPLAEAFVADPGDDTPFSILAFPKAGLALGLEMERYPHVDWTSPKTGWHNTAGYNGHQGCGEGTAGERCQAACGDSRGGHSGQRGITGITALQNKRTWWGPQTRLPRPGPSLW</sequence>
<dbReference type="AlphaFoldDB" id="A0A427XPC6"/>